<dbReference type="EC" id="6.1.1.2" evidence="2 9"/>
<evidence type="ECO:0000256" key="2">
    <source>
        <dbReference type="ARBA" id="ARBA00013161"/>
    </source>
</evidence>
<dbReference type="InterPro" id="IPR002305">
    <property type="entry name" value="aa-tRNA-synth_Ic"/>
</dbReference>
<dbReference type="InterPro" id="IPR050203">
    <property type="entry name" value="Trp-tRNA_synthetase"/>
</dbReference>
<keyword evidence="7 10" id="KW-0030">Aminoacyl-tRNA synthetase</keyword>
<dbReference type="PRINTS" id="PR01039">
    <property type="entry name" value="TRNASYNTHTRP"/>
</dbReference>
<comment type="caution">
    <text evidence="12">The sequence shown here is derived from an EMBL/GenBank/DDBJ whole genome shotgun (WGS) entry which is preliminary data.</text>
</comment>
<dbReference type="PANTHER" id="PTHR43766:SF1">
    <property type="entry name" value="TRYPTOPHAN--TRNA LIGASE, MITOCHONDRIAL"/>
    <property type="match status" value="1"/>
</dbReference>
<evidence type="ECO:0000256" key="6">
    <source>
        <dbReference type="ARBA" id="ARBA00022917"/>
    </source>
</evidence>
<dbReference type="InterPro" id="IPR001412">
    <property type="entry name" value="aa-tRNA-synth_I_CS"/>
</dbReference>
<dbReference type="Pfam" id="PF00579">
    <property type="entry name" value="tRNA-synt_1b"/>
    <property type="match status" value="1"/>
</dbReference>
<evidence type="ECO:0000256" key="9">
    <source>
        <dbReference type="NCBIfam" id="TIGR00233"/>
    </source>
</evidence>
<dbReference type="Gene3D" id="1.10.240.10">
    <property type="entry name" value="Tyrosyl-Transfer RNA Synthetase"/>
    <property type="match status" value="1"/>
</dbReference>
<dbReference type="Gene3D" id="3.40.50.620">
    <property type="entry name" value="HUPs"/>
    <property type="match status" value="1"/>
</dbReference>
<comment type="catalytic activity">
    <reaction evidence="8">
        <text>tRNA(Trp) + L-tryptophan + ATP = L-tryptophyl-tRNA(Trp) + AMP + diphosphate + H(+)</text>
        <dbReference type="Rhea" id="RHEA:24080"/>
        <dbReference type="Rhea" id="RHEA-COMP:9671"/>
        <dbReference type="Rhea" id="RHEA-COMP:9705"/>
        <dbReference type="ChEBI" id="CHEBI:15378"/>
        <dbReference type="ChEBI" id="CHEBI:30616"/>
        <dbReference type="ChEBI" id="CHEBI:33019"/>
        <dbReference type="ChEBI" id="CHEBI:57912"/>
        <dbReference type="ChEBI" id="CHEBI:78442"/>
        <dbReference type="ChEBI" id="CHEBI:78535"/>
        <dbReference type="ChEBI" id="CHEBI:456215"/>
        <dbReference type="EC" id="6.1.1.2"/>
    </reaction>
</comment>
<keyword evidence="6 10" id="KW-0648">Protein biosynthesis</keyword>
<evidence type="ECO:0000313" key="12">
    <source>
        <dbReference type="EMBL" id="OZC02620.1"/>
    </source>
</evidence>
<accession>A0A259TY50</accession>
<dbReference type="PROSITE" id="PS00178">
    <property type="entry name" value="AA_TRNA_LIGASE_I"/>
    <property type="match status" value="1"/>
</dbReference>
<evidence type="ECO:0000256" key="7">
    <source>
        <dbReference type="ARBA" id="ARBA00023146"/>
    </source>
</evidence>
<dbReference type="InParanoid" id="A0A259TY50"/>
<evidence type="ECO:0000313" key="13">
    <source>
        <dbReference type="Proteomes" id="UP000216446"/>
    </source>
</evidence>
<dbReference type="EMBL" id="MQWB01000001">
    <property type="protein sequence ID" value="OZC02620.1"/>
    <property type="molecule type" value="Genomic_DNA"/>
</dbReference>
<dbReference type="Proteomes" id="UP000216446">
    <property type="component" value="Unassembled WGS sequence"/>
</dbReference>
<dbReference type="CDD" id="cd00806">
    <property type="entry name" value="TrpRS_core"/>
    <property type="match status" value="1"/>
</dbReference>
<dbReference type="RefSeq" id="WP_094547068.1">
    <property type="nucleotide sequence ID" value="NZ_MQWB01000001.1"/>
</dbReference>
<protein>
    <recommendedName>
        <fullName evidence="2 9">Tryptophan--tRNA ligase</fullName>
        <ecNumber evidence="2 9">6.1.1.2</ecNumber>
    </recommendedName>
</protein>
<organism evidence="12 13">
    <name type="scientific">Rubricoccus marinus</name>
    <dbReference type="NCBI Taxonomy" id="716817"/>
    <lineage>
        <taxon>Bacteria</taxon>
        <taxon>Pseudomonadati</taxon>
        <taxon>Rhodothermota</taxon>
        <taxon>Rhodothermia</taxon>
        <taxon>Rhodothermales</taxon>
        <taxon>Rubricoccaceae</taxon>
        <taxon>Rubricoccus</taxon>
    </lineage>
</organism>
<dbReference type="GO" id="GO:0005524">
    <property type="term" value="F:ATP binding"/>
    <property type="evidence" value="ECO:0007669"/>
    <property type="project" value="UniProtKB-KW"/>
</dbReference>
<evidence type="ECO:0000256" key="4">
    <source>
        <dbReference type="ARBA" id="ARBA00022741"/>
    </source>
</evidence>
<evidence type="ECO:0000256" key="11">
    <source>
        <dbReference type="SAM" id="MobiDB-lite"/>
    </source>
</evidence>
<dbReference type="PANTHER" id="PTHR43766">
    <property type="entry name" value="TRYPTOPHAN--TRNA LIGASE, MITOCHONDRIAL"/>
    <property type="match status" value="1"/>
</dbReference>
<evidence type="ECO:0000256" key="5">
    <source>
        <dbReference type="ARBA" id="ARBA00022840"/>
    </source>
</evidence>
<dbReference type="FunFam" id="1.10.240.10:FF:000005">
    <property type="entry name" value="Tryptophan--tRNA ligase"/>
    <property type="match status" value="1"/>
</dbReference>
<dbReference type="SUPFAM" id="SSF52374">
    <property type="entry name" value="Nucleotidylyl transferase"/>
    <property type="match status" value="1"/>
</dbReference>
<evidence type="ECO:0000256" key="1">
    <source>
        <dbReference type="ARBA" id="ARBA00005594"/>
    </source>
</evidence>
<reference evidence="12 13" key="1">
    <citation type="submission" date="2016-11" db="EMBL/GenBank/DDBJ databases">
        <title>Study of marine rhodopsin-containing bacteria.</title>
        <authorList>
            <person name="Yoshizawa S."/>
            <person name="Kumagai Y."/>
            <person name="Kogure K."/>
        </authorList>
    </citation>
    <scope>NUCLEOTIDE SEQUENCE [LARGE SCALE GENOMIC DNA]</scope>
    <source>
        <strain evidence="12 13">SG-29</strain>
    </source>
</reference>
<dbReference type="NCBIfam" id="TIGR00233">
    <property type="entry name" value="trpS"/>
    <property type="match status" value="1"/>
</dbReference>
<keyword evidence="5 10" id="KW-0067">ATP-binding</keyword>
<dbReference type="OrthoDB" id="9801042at2"/>
<keyword evidence="13" id="KW-1185">Reference proteome</keyword>
<dbReference type="GO" id="GO:0005829">
    <property type="term" value="C:cytosol"/>
    <property type="evidence" value="ECO:0007669"/>
    <property type="project" value="TreeGrafter"/>
</dbReference>
<dbReference type="InterPro" id="IPR014729">
    <property type="entry name" value="Rossmann-like_a/b/a_fold"/>
</dbReference>
<comment type="similarity">
    <text evidence="1 10">Belongs to the class-I aminoacyl-tRNA synthetase family.</text>
</comment>
<dbReference type="InterPro" id="IPR002306">
    <property type="entry name" value="Trp-tRNA-ligase"/>
</dbReference>
<dbReference type="AlphaFoldDB" id="A0A259TY50"/>
<feature type="region of interest" description="Disordered" evidence="11">
    <location>
        <begin position="1"/>
        <end position="29"/>
    </location>
</feature>
<proteinExistence type="inferred from homology"/>
<keyword evidence="4 10" id="KW-0547">Nucleotide-binding</keyword>
<feature type="compositionally biased region" description="Low complexity" evidence="11">
    <location>
        <begin position="1"/>
        <end position="12"/>
    </location>
</feature>
<evidence type="ECO:0000256" key="10">
    <source>
        <dbReference type="RuleBase" id="RU363036"/>
    </source>
</evidence>
<keyword evidence="3 10" id="KW-0436">Ligase</keyword>
<evidence type="ECO:0000256" key="3">
    <source>
        <dbReference type="ARBA" id="ARBA00022598"/>
    </source>
</evidence>
<gene>
    <name evidence="12" type="ORF">BSZ36_06305</name>
</gene>
<dbReference type="FunCoup" id="A0A259TY50">
    <property type="interactions" value="487"/>
</dbReference>
<sequence>MEAAPTTSASPDAPSPDAPSPEASGVPSLLSGIQPSGTLHIGNYFGAIRQHIANAANTEGRTDAFFFIANYHALTSLRDAERLRQLTFDVALDYLALGFDPTNAHLFVQSDVPEVTELTWVFLTLTPVSQLEKGVSYKDKVAQGLSANGGLLAYPILQAADILAYGDPSAPVLVPVGADQKQNIEIARDLAIRFNNVFAPEAEPILPVPEARIMEEVAIVPGIDGRKMSKSYGNTIPIFEEGKALKKIIMSIVTDSTPLEDPKDPETDNVFALIKLFAGGDEAAEIAESYRAGGYGYGHAKKALLGMVEKQFAEARERRRELAARPDDVWDVLRQGATAAQEAAAATLSRVREATGLATTIR</sequence>
<dbReference type="GO" id="GO:0006436">
    <property type="term" value="P:tryptophanyl-tRNA aminoacylation"/>
    <property type="evidence" value="ECO:0007669"/>
    <property type="project" value="UniProtKB-UniRule"/>
</dbReference>
<evidence type="ECO:0000256" key="8">
    <source>
        <dbReference type="ARBA" id="ARBA00049929"/>
    </source>
</evidence>
<name>A0A259TY50_9BACT</name>
<dbReference type="GO" id="GO:0004830">
    <property type="term" value="F:tryptophan-tRNA ligase activity"/>
    <property type="evidence" value="ECO:0007669"/>
    <property type="project" value="UniProtKB-UniRule"/>
</dbReference>